<gene>
    <name evidence="2" type="ORF">H9894_04540</name>
</gene>
<name>A0A9D1TP89_9BACT</name>
<dbReference type="AlphaFoldDB" id="A0A9D1TP89"/>
<reference evidence="2" key="2">
    <citation type="submission" date="2021-04" db="EMBL/GenBank/DDBJ databases">
        <authorList>
            <person name="Gilroy R."/>
        </authorList>
    </citation>
    <scope>NUCLEOTIDE SEQUENCE</scope>
    <source>
        <strain evidence="2">ChiHecec2B26-446</strain>
    </source>
</reference>
<evidence type="ECO:0000256" key="1">
    <source>
        <dbReference type="SAM" id="SignalP"/>
    </source>
</evidence>
<sequence>MSHCRLRPVMSLALALWLVPCQPVPAADMDGAVDYIGSKAAQFGNFLDSTFDSITGSDQERQKKQVEALAAFKGETKVSRKELFSGLAKDSDWTQVQKDKKTAEVVGHMVRWVCEIDDITTHKKNSYRLKSADNSDQIALDVFLVARNDKEKQRIESLKRADIVTVTGWVESLNGERCVLRPALLN</sequence>
<accession>A0A9D1TP89</accession>
<dbReference type="EMBL" id="DXHV01000048">
    <property type="protein sequence ID" value="HIW00438.1"/>
    <property type="molecule type" value="Genomic_DNA"/>
</dbReference>
<feature type="signal peptide" evidence="1">
    <location>
        <begin position="1"/>
        <end position="26"/>
    </location>
</feature>
<reference evidence="2" key="1">
    <citation type="journal article" date="2021" name="PeerJ">
        <title>Extensive microbial diversity within the chicken gut microbiome revealed by metagenomics and culture.</title>
        <authorList>
            <person name="Gilroy R."/>
            <person name="Ravi A."/>
            <person name="Getino M."/>
            <person name="Pursley I."/>
            <person name="Horton D.L."/>
            <person name="Alikhan N.F."/>
            <person name="Baker D."/>
            <person name="Gharbi K."/>
            <person name="Hall N."/>
            <person name="Watson M."/>
            <person name="Adriaenssens E.M."/>
            <person name="Foster-Nyarko E."/>
            <person name="Jarju S."/>
            <person name="Secka A."/>
            <person name="Antonio M."/>
            <person name="Oren A."/>
            <person name="Chaudhuri R.R."/>
            <person name="La Ragione R."/>
            <person name="Hildebrand F."/>
            <person name="Pallen M.J."/>
        </authorList>
    </citation>
    <scope>NUCLEOTIDE SEQUENCE</scope>
    <source>
        <strain evidence="2">ChiHecec2B26-446</strain>
    </source>
</reference>
<organism evidence="2 3">
    <name type="scientific">Candidatus Desulfovibrio intestinipullorum</name>
    <dbReference type="NCBI Taxonomy" id="2838536"/>
    <lineage>
        <taxon>Bacteria</taxon>
        <taxon>Pseudomonadati</taxon>
        <taxon>Thermodesulfobacteriota</taxon>
        <taxon>Desulfovibrionia</taxon>
        <taxon>Desulfovibrionales</taxon>
        <taxon>Desulfovibrionaceae</taxon>
        <taxon>Desulfovibrio</taxon>
    </lineage>
</organism>
<evidence type="ECO:0000313" key="3">
    <source>
        <dbReference type="Proteomes" id="UP000886752"/>
    </source>
</evidence>
<dbReference type="Proteomes" id="UP000886752">
    <property type="component" value="Unassembled WGS sequence"/>
</dbReference>
<feature type="chain" id="PRO_5039593553" description="tRNA_anti-like" evidence="1">
    <location>
        <begin position="27"/>
        <end position="186"/>
    </location>
</feature>
<comment type="caution">
    <text evidence="2">The sequence shown here is derived from an EMBL/GenBank/DDBJ whole genome shotgun (WGS) entry which is preliminary data.</text>
</comment>
<evidence type="ECO:0008006" key="4">
    <source>
        <dbReference type="Google" id="ProtNLM"/>
    </source>
</evidence>
<protein>
    <recommendedName>
        <fullName evidence="4">tRNA_anti-like</fullName>
    </recommendedName>
</protein>
<proteinExistence type="predicted"/>
<evidence type="ECO:0000313" key="2">
    <source>
        <dbReference type="EMBL" id="HIW00438.1"/>
    </source>
</evidence>
<keyword evidence="1" id="KW-0732">Signal</keyword>